<reference evidence="5 6" key="1">
    <citation type="submission" date="2016-07" db="EMBL/GenBank/DDBJ databases">
        <title>Pervasive Adenine N6-methylation of Active Genes in Fungi.</title>
        <authorList>
            <consortium name="DOE Joint Genome Institute"/>
            <person name="Mondo S.J."/>
            <person name="Dannebaum R.O."/>
            <person name="Kuo R.C."/>
            <person name="Labutti K."/>
            <person name="Haridas S."/>
            <person name="Kuo A."/>
            <person name="Salamov A."/>
            <person name="Ahrendt S.R."/>
            <person name="Lipzen A."/>
            <person name="Sullivan W."/>
            <person name="Andreopoulos W.B."/>
            <person name="Clum A."/>
            <person name="Lindquist E."/>
            <person name="Daum C."/>
            <person name="Ramamoorthy G.K."/>
            <person name="Gryganskyi A."/>
            <person name="Culley D."/>
            <person name="Magnuson J.K."/>
            <person name="James T.Y."/>
            <person name="O'Malley M.A."/>
            <person name="Stajich J.E."/>
            <person name="Spatafora J.W."/>
            <person name="Visel A."/>
            <person name="Grigoriev I.V."/>
        </authorList>
    </citation>
    <scope>NUCLEOTIDE SEQUENCE [LARGE SCALE GENOMIC DNA]</scope>
    <source>
        <strain evidence="5 6">NRRL 2496</strain>
    </source>
</reference>
<evidence type="ECO:0000313" key="6">
    <source>
        <dbReference type="Proteomes" id="UP000242180"/>
    </source>
</evidence>
<dbReference type="GO" id="GO:0045002">
    <property type="term" value="P:double-strand break repair via single-strand annealing"/>
    <property type="evidence" value="ECO:0007669"/>
    <property type="project" value="TreeGrafter"/>
</dbReference>
<dbReference type="Pfam" id="PF04098">
    <property type="entry name" value="Rad52_Rad22"/>
    <property type="match status" value="1"/>
</dbReference>
<dbReference type="InParanoid" id="A0A1X2H3R9"/>
<dbReference type="AlphaFoldDB" id="A0A1X2H3R9"/>
<name>A0A1X2H3R9_SYNRA</name>
<dbReference type="Gene3D" id="3.30.390.80">
    <property type="entry name" value="DNA repair protein Rad52/59/22"/>
    <property type="match status" value="1"/>
</dbReference>
<dbReference type="GO" id="GO:0000724">
    <property type="term" value="P:double-strand break repair via homologous recombination"/>
    <property type="evidence" value="ECO:0007669"/>
    <property type="project" value="TreeGrafter"/>
</dbReference>
<dbReference type="OMA" id="NEESRRY"/>
<proteinExistence type="inferred from homology"/>
<comment type="caution">
    <text evidence="5">The sequence shown here is derived from an EMBL/GenBank/DDBJ whole genome shotgun (WGS) entry which is preliminary data.</text>
</comment>
<dbReference type="InterPro" id="IPR042525">
    <property type="entry name" value="Rad52_Rad59_Rad22_sf"/>
</dbReference>
<gene>
    <name evidence="5" type="ORF">BCR43DRAFT_445909</name>
</gene>
<dbReference type="OrthoDB" id="206565at2759"/>
<dbReference type="PANTHER" id="PTHR12132:SF1">
    <property type="entry name" value="DNA REPAIR PROTEIN RAD52 HOMOLOG"/>
    <property type="match status" value="1"/>
</dbReference>
<evidence type="ECO:0000256" key="1">
    <source>
        <dbReference type="ARBA" id="ARBA00006638"/>
    </source>
</evidence>
<keyword evidence="4" id="KW-0234">DNA repair</keyword>
<evidence type="ECO:0000313" key="5">
    <source>
        <dbReference type="EMBL" id="ORY92366.1"/>
    </source>
</evidence>
<dbReference type="GO" id="GO:0003697">
    <property type="term" value="F:single-stranded DNA binding"/>
    <property type="evidence" value="ECO:0007669"/>
    <property type="project" value="UniProtKB-ARBA"/>
</dbReference>
<dbReference type="Proteomes" id="UP000242180">
    <property type="component" value="Unassembled WGS sequence"/>
</dbReference>
<sequence>MDPSKIFTDEERLYLNSELGKGIGPEFIAYRAGPAGHRFTYIEGKTVIQLLNKFFGFNGWKTEIRGTTVDFCDITPNGQISVGVSAIVRVTLKDGTYHEDIGYGSLENGKSKAAAFEKAKKEAVTDAMKRAARMFGDAVGNCLYDKRFLQGIQNMKAPPVSRASGCRNTEALTQIHILSI</sequence>
<keyword evidence="2" id="KW-0227">DNA damage</keyword>
<organism evidence="5 6">
    <name type="scientific">Syncephalastrum racemosum</name>
    <name type="common">Filamentous fungus</name>
    <dbReference type="NCBI Taxonomy" id="13706"/>
    <lineage>
        <taxon>Eukaryota</taxon>
        <taxon>Fungi</taxon>
        <taxon>Fungi incertae sedis</taxon>
        <taxon>Mucoromycota</taxon>
        <taxon>Mucoromycotina</taxon>
        <taxon>Mucoromycetes</taxon>
        <taxon>Mucorales</taxon>
        <taxon>Syncephalastraceae</taxon>
        <taxon>Syncephalastrum</taxon>
    </lineage>
</organism>
<dbReference type="FunFam" id="3.30.390.80:FF:000001">
    <property type="entry name" value="DNA repair protein RAD52 homolog"/>
    <property type="match status" value="1"/>
</dbReference>
<dbReference type="InterPro" id="IPR041247">
    <property type="entry name" value="Rad52_fam"/>
</dbReference>
<dbReference type="STRING" id="13706.A0A1X2H3R9"/>
<comment type="similarity">
    <text evidence="1">Belongs to the RAD52 family.</text>
</comment>
<dbReference type="GO" id="GO:0006312">
    <property type="term" value="P:mitotic recombination"/>
    <property type="evidence" value="ECO:0007669"/>
    <property type="project" value="TreeGrafter"/>
</dbReference>
<dbReference type="GO" id="GO:0005634">
    <property type="term" value="C:nucleus"/>
    <property type="evidence" value="ECO:0007669"/>
    <property type="project" value="TreeGrafter"/>
</dbReference>
<dbReference type="InterPro" id="IPR007232">
    <property type="entry name" value="Rad52_Rad59_Rad22"/>
</dbReference>
<accession>A0A1X2H3R9</accession>
<evidence type="ECO:0000256" key="4">
    <source>
        <dbReference type="ARBA" id="ARBA00023204"/>
    </source>
</evidence>
<dbReference type="SUPFAM" id="SSF54768">
    <property type="entry name" value="dsRNA-binding domain-like"/>
    <property type="match status" value="1"/>
</dbReference>
<evidence type="ECO:0000256" key="3">
    <source>
        <dbReference type="ARBA" id="ARBA00023172"/>
    </source>
</evidence>
<protein>
    <submittedName>
        <fullName evidence="5">Rad52/22 family double-strand break repair protein-domain-containing protein</fullName>
    </submittedName>
</protein>
<dbReference type="EMBL" id="MCGN01000010">
    <property type="protein sequence ID" value="ORY92366.1"/>
    <property type="molecule type" value="Genomic_DNA"/>
</dbReference>
<dbReference type="PANTHER" id="PTHR12132">
    <property type="entry name" value="DNA REPAIR AND RECOMBINATION PROTEIN RAD52, RAD59"/>
    <property type="match status" value="1"/>
</dbReference>
<evidence type="ECO:0000256" key="2">
    <source>
        <dbReference type="ARBA" id="ARBA00022763"/>
    </source>
</evidence>
<keyword evidence="3" id="KW-0233">DNA recombination</keyword>
<keyword evidence="6" id="KW-1185">Reference proteome</keyword>